<dbReference type="AlphaFoldDB" id="A0A917KXM0"/>
<keyword evidence="3" id="KW-1185">Reference proteome</keyword>
<dbReference type="RefSeq" id="WP_229681542.1">
    <property type="nucleotide sequence ID" value="NZ_BMKW01000013.1"/>
</dbReference>
<dbReference type="Proteomes" id="UP000661507">
    <property type="component" value="Unassembled WGS sequence"/>
</dbReference>
<accession>A0A917KXM0</accession>
<evidence type="ECO:0000313" key="3">
    <source>
        <dbReference type="Proteomes" id="UP000661507"/>
    </source>
</evidence>
<proteinExistence type="predicted"/>
<name>A0A917KXM0_9PROT</name>
<reference evidence="2" key="1">
    <citation type="journal article" date="2014" name="Int. J. Syst. Evol. Microbiol.">
        <title>Complete genome sequence of Corynebacterium casei LMG S-19264T (=DSM 44701T), isolated from a smear-ripened cheese.</title>
        <authorList>
            <consortium name="US DOE Joint Genome Institute (JGI-PGF)"/>
            <person name="Walter F."/>
            <person name="Albersmeier A."/>
            <person name="Kalinowski J."/>
            <person name="Ruckert C."/>
        </authorList>
    </citation>
    <scope>NUCLEOTIDE SEQUENCE</scope>
    <source>
        <strain evidence="2">CGMCC 1.3617</strain>
    </source>
</reference>
<dbReference type="InterPro" id="IPR053844">
    <property type="entry name" value="AH_C"/>
</dbReference>
<evidence type="ECO:0000313" key="2">
    <source>
        <dbReference type="EMBL" id="GGJ35057.1"/>
    </source>
</evidence>
<dbReference type="Gene3D" id="3.10.490.10">
    <property type="entry name" value="Gamma-glutamyl cyclotransferase-like"/>
    <property type="match status" value="1"/>
</dbReference>
<protein>
    <recommendedName>
        <fullName evidence="1">Allophanate hydrolase C-terminal domain-containing protein</fullName>
    </recommendedName>
</protein>
<evidence type="ECO:0000259" key="1">
    <source>
        <dbReference type="Pfam" id="PF21986"/>
    </source>
</evidence>
<reference evidence="2" key="2">
    <citation type="submission" date="2020-09" db="EMBL/GenBank/DDBJ databases">
        <authorList>
            <person name="Sun Q."/>
            <person name="Zhou Y."/>
        </authorList>
    </citation>
    <scope>NUCLEOTIDE SEQUENCE</scope>
    <source>
        <strain evidence="2">CGMCC 1.3617</strain>
    </source>
</reference>
<organism evidence="2 3">
    <name type="scientific">Neoroseomonas lacus</name>
    <dbReference type="NCBI Taxonomy" id="287609"/>
    <lineage>
        <taxon>Bacteria</taxon>
        <taxon>Pseudomonadati</taxon>
        <taxon>Pseudomonadota</taxon>
        <taxon>Alphaproteobacteria</taxon>
        <taxon>Acetobacterales</taxon>
        <taxon>Acetobacteraceae</taxon>
        <taxon>Neoroseomonas</taxon>
    </lineage>
</organism>
<dbReference type="EMBL" id="BMKW01000013">
    <property type="protein sequence ID" value="GGJ35057.1"/>
    <property type="molecule type" value="Genomic_DNA"/>
</dbReference>
<sequence length="134" mass="13772">MIEIAVVGAHLTGLPLNHELEAQGGVFRRAAGTRPCYRLFALAGGPPQRPGLLRVGARDGASIAAEVWALPPDGFGRFVAAVPAPLCVGTMLLADGTTPKGFLVEPEGLAGAEDITRYGGWRGFLAAIASPTPA</sequence>
<dbReference type="Pfam" id="PF21986">
    <property type="entry name" value="AH_C"/>
    <property type="match status" value="1"/>
</dbReference>
<gene>
    <name evidence="2" type="ORF">GCM10011320_48560</name>
</gene>
<comment type="caution">
    <text evidence="2">The sequence shown here is derived from an EMBL/GenBank/DDBJ whole genome shotgun (WGS) entry which is preliminary data.</text>
</comment>
<feature type="domain" description="Allophanate hydrolase C-terminal" evidence="1">
    <location>
        <begin position="2"/>
        <end position="125"/>
    </location>
</feature>